<keyword evidence="1" id="KW-0812">Transmembrane</keyword>
<dbReference type="Proteomes" id="UP000515369">
    <property type="component" value="Chromosome"/>
</dbReference>
<organism evidence="2 3">
    <name type="scientific">Spirosoma foliorum</name>
    <dbReference type="NCBI Taxonomy" id="2710596"/>
    <lineage>
        <taxon>Bacteria</taxon>
        <taxon>Pseudomonadati</taxon>
        <taxon>Bacteroidota</taxon>
        <taxon>Cytophagia</taxon>
        <taxon>Cytophagales</taxon>
        <taxon>Cytophagaceae</taxon>
        <taxon>Spirosoma</taxon>
    </lineage>
</organism>
<keyword evidence="1" id="KW-1133">Transmembrane helix</keyword>
<dbReference type="AlphaFoldDB" id="A0A7G5GVX6"/>
<dbReference type="KEGG" id="sfol:H3H32_34910"/>
<evidence type="ECO:0000256" key="1">
    <source>
        <dbReference type="SAM" id="Phobius"/>
    </source>
</evidence>
<evidence type="ECO:0000313" key="3">
    <source>
        <dbReference type="Proteomes" id="UP000515369"/>
    </source>
</evidence>
<sequence>MNPLNPWVALTEILLLLGVAFGLGRGIAWLQYRKQIDAQKQAIRKLQKKLNVLPK</sequence>
<feature type="transmembrane region" description="Helical" evidence="1">
    <location>
        <begin position="6"/>
        <end position="30"/>
    </location>
</feature>
<protein>
    <submittedName>
        <fullName evidence="2">Uncharacterized protein</fullName>
    </submittedName>
</protein>
<accession>A0A7G5GVX6</accession>
<dbReference type="RefSeq" id="WP_182460307.1">
    <property type="nucleotide sequence ID" value="NZ_CP059732.1"/>
</dbReference>
<keyword evidence="1" id="KW-0472">Membrane</keyword>
<proteinExistence type="predicted"/>
<dbReference type="EMBL" id="CP059732">
    <property type="protein sequence ID" value="QMW03018.1"/>
    <property type="molecule type" value="Genomic_DNA"/>
</dbReference>
<gene>
    <name evidence="2" type="ORF">H3H32_34910</name>
</gene>
<evidence type="ECO:0000313" key="2">
    <source>
        <dbReference type="EMBL" id="QMW03018.1"/>
    </source>
</evidence>
<keyword evidence="3" id="KW-1185">Reference proteome</keyword>
<reference evidence="2 3" key="1">
    <citation type="submission" date="2020-07" db="EMBL/GenBank/DDBJ databases">
        <title>Spirosoma foliorum sp. nov., isolated from the leaves on the Nejang mountain Korea, Republic of.</title>
        <authorList>
            <person name="Ho H."/>
            <person name="Lee Y.-J."/>
            <person name="Nurcahyanto D.-A."/>
            <person name="Kim S.-G."/>
        </authorList>
    </citation>
    <scope>NUCLEOTIDE SEQUENCE [LARGE SCALE GENOMIC DNA]</scope>
    <source>
        <strain evidence="2 3">PL0136</strain>
    </source>
</reference>
<name>A0A7G5GVX6_9BACT</name>